<gene>
    <name evidence="9" type="ORF">TrCOL_g3950</name>
</gene>
<comment type="function">
    <text evidence="6">Clathrin is the major protein of the polyhedral coat of coated pits and vesicles.</text>
</comment>
<dbReference type="InterPro" id="IPR055358">
    <property type="entry name" value="CHCR"/>
</dbReference>
<accession>A0A9W7L2N2</accession>
<dbReference type="OrthoDB" id="2113814at2759"/>
<sequence>MSIIHFNEVLNLGQLGVPTDAIKFGSCSMESDKWVVCCNEGQVSMCDLKNNGTVSRRPIQADAAIMNPSVNVLAVRSGQQLQIFNLELKAKMNSFSMGESVVFWRWIDQKTLAVVTTGCVYHWACVEANSKPFKVFDRHTSLPSSMQIINYDVSDDGKWCLIGGISAGENNSINGNMQLYSLEKKVSQPLTGHAAAFAKLKLPGRDDEAQVLVFHQQAPGSPEQKIYVMEVGRDPSKGAAFKLAPTQIPIPQDAITDFIVSLTIDSENSIAFLISKMGYLYMFDMHTGAALYRARISQDTIFSTVPTSNGAILGLTARKGQLLSVSMNKDNIIPYIINTLQNNDLALKLSSRLSLPGAEGLFKLELEKLLASGDITGAAKLAGSSGNALRTPEIIARFQQLPAQPGQPQPVFVYFSTLLESGPLNEQESIELTKPVLQQGRPQLLEKWLKEDKLACSEALGDLIMGQDVGMALSVYLRASCHSKAITCFAQRGEYAKIVAYSKQVSHTMDYQALLNQLVFSNPAGALELAKALATAEGGPLIDIEAVAESFLASNRIQEATSFLLEALKEDKAVHANLQTKLIEINLIGGAPQVADAILQNKILSHYDKPRIAKMCERAGLWQRAAENYTDIGDIKRVFKNSHAMDPEFILSYFATLSPDNAILLLKDMLSRGASNLQVVVEVSKKYSNELGAKNLIDIFETFKATEGMYYYLGSIVNSSEEQLVHFKYIQAASMLGQFKEAERVCRDSTVYDASEVKTFLMSAKLADPRPLIHVCDRHDFIEELAEYLYTNSLIQYIEVYVTKVSPQKTPQVVGKLLELDANEDLIKKILMSVGTACPVDEMVEIAETRNRLRLLQPWLESRVATGSTEPATHNALGKIYITLNKDSKQFLINNMFYEPAVLGKFCESLDPSLAFVAYKKANGDCDEDLIRVTNQHQLYRELARYCVERQDADLWARVLSKSEDNTEKAETRALVDQVVEWALPESTNADEVSATVKAFLAADLPGELIILLERIVLQGSEFSENRNLQNLLILTAIRADASKVMDYVDRLDHFDGPEIAKIAISAQHELFEEGFAIYNKFSKAEFTEDKEVRVEMQVAALTILVDNLKALDRAKSYAEKCDEAPVWSKLGQAQLTEKMAAEAIMSFVAAEDPSEYIKVCDEANEAEIWTELIPYLHMARKTIKENILDTELIYSFAKTNSMTELEEFVNSPNCANIQAIGDRCFGEGMYVAAKLMYTSINNNARVALCHINLGEFREAVAAAAKANAVATWKSVCWACIKASEFKLASSCGIHIICHPDHLDELIGVYEQAGHFSQLIELMEQGLGNDNAHMGIFTELAILYSKYEPAKLMDHIKIFIGRMNVVKVVKACERARLWVEAAFCYVKDKQYDSAAKVMLERLVAFKHEQFLDIIVKVRNQELVYKAITFYFNHEPTKFSKLMSLIIPQLDHARCVHLLRSHGEACLYLAIPYMKEVQSKNISAVNTVLNELYLLDEDYESLQDSIDGFDNFDQIDLAQQIESHELLEFRRIAAYLYRKNKRWDQSITLSKHDKMFKDAIDTAAESCDGDTVEGLMSFFCSMSEKECFCALLYTCFDLVRPDVAMELGWRNGYVDYIMPFMIESVRQFAAKLAEVEAKVNPSAEDAQKEEMSAAYGQGVGYGNGMLMLTNGMGQGGGVIEQGMGGGMGMGSPHMGGGGMGMGSPHMGGGGMGMGMGMGLNGNMNGAMGGGF</sequence>
<feature type="repeat" description="CHCR" evidence="7">
    <location>
        <begin position="535"/>
        <end position="682"/>
    </location>
</feature>
<dbReference type="GO" id="GO:0006886">
    <property type="term" value="P:intracellular protein transport"/>
    <property type="evidence" value="ECO:0007669"/>
    <property type="project" value="UniProtKB-UniRule"/>
</dbReference>
<dbReference type="GO" id="GO:0032051">
    <property type="term" value="F:clathrin light chain binding"/>
    <property type="evidence" value="ECO:0007669"/>
    <property type="project" value="InterPro"/>
</dbReference>
<dbReference type="GO" id="GO:0030130">
    <property type="term" value="C:clathrin coat of trans-Golgi network vesicle"/>
    <property type="evidence" value="ECO:0007669"/>
    <property type="project" value="InterPro"/>
</dbReference>
<dbReference type="GO" id="GO:0071439">
    <property type="term" value="C:clathrin complex"/>
    <property type="evidence" value="ECO:0007669"/>
    <property type="project" value="InterPro"/>
</dbReference>
<dbReference type="InterPro" id="IPR016024">
    <property type="entry name" value="ARM-type_fold"/>
</dbReference>
<dbReference type="InterPro" id="IPR011990">
    <property type="entry name" value="TPR-like_helical_dom_sf"/>
</dbReference>
<dbReference type="SMART" id="SM00299">
    <property type="entry name" value="CLH"/>
    <property type="match status" value="7"/>
</dbReference>
<feature type="repeat" description="CHCR" evidence="7">
    <location>
        <begin position="1148"/>
        <end position="1289"/>
    </location>
</feature>
<dbReference type="Proteomes" id="UP001165065">
    <property type="component" value="Unassembled WGS sequence"/>
</dbReference>
<dbReference type="Pfam" id="PF00637">
    <property type="entry name" value="Clathrin"/>
    <property type="match status" value="7"/>
</dbReference>
<feature type="repeat" description="CHCR" evidence="7">
    <location>
        <begin position="684"/>
        <end position="826"/>
    </location>
</feature>
<dbReference type="Gene3D" id="1.25.40.10">
    <property type="entry name" value="Tetratricopeptide repeat domain"/>
    <property type="match status" value="3"/>
</dbReference>
<evidence type="ECO:0000256" key="1">
    <source>
        <dbReference type="ARBA" id="ARBA00009535"/>
    </source>
</evidence>
<dbReference type="GO" id="GO:0005198">
    <property type="term" value="F:structural molecule activity"/>
    <property type="evidence" value="ECO:0007669"/>
    <property type="project" value="InterPro"/>
</dbReference>
<dbReference type="GO" id="GO:0006898">
    <property type="term" value="P:receptor-mediated endocytosis"/>
    <property type="evidence" value="ECO:0007669"/>
    <property type="project" value="TreeGrafter"/>
</dbReference>
<organism evidence="9 10">
    <name type="scientific">Triparma columacea</name>
    <dbReference type="NCBI Taxonomy" id="722753"/>
    <lineage>
        <taxon>Eukaryota</taxon>
        <taxon>Sar</taxon>
        <taxon>Stramenopiles</taxon>
        <taxon>Ochrophyta</taxon>
        <taxon>Bolidophyceae</taxon>
        <taxon>Parmales</taxon>
        <taxon>Triparmaceae</taxon>
        <taxon>Triparma</taxon>
    </lineage>
</organism>
<dbReference type="PANTHER" id="PTHR10292:SF1">
    <property type="entry name" value="CLATHRIN HEAVY CHAIN"/>
    <property type="match status" value="1"/>
</dbReference>
<evidence type="ECO:0000256" key="4">
    <source>
        <dbReference type="ARBA" id="ARBA00023176"/>
    </source>
</evidence>
<evidence type="ECO:0000259" key="8">
    <source>
        <dbReference type="Pfam" id="PF09268"/>
    </source>
</evidence>
<reference evidence="10" key="1">
    <citation type="journal article" date="2023" name="Commun. Biol.">
        <title>Genome analysis of Parmales, the sister group of diatoms, reveals the evolutionary specialization of diatoms from phago-mixotrophs to photoautotrophs.</title>
        <authorList>
            <person name="Ban H."/>
            <person name="Sato S."/>
            <person name="Yoshikawa S."/>
            <person name="Yamada K."/>
            <person name="Nakamura Y."/>
            <person name="Ichinomiya M."/>
            <person name="Sato N."/>
            <person name="Blanc-Mathieu R."/>
            <person name="Endo H."/>
            <person name="Kuwata A."/>
            <person name="Ogata H."/>
        </authorList>
    </citation>
    <scope>NUCLEOTIDE SEQUENCE [LARGE SCALE GENOMIC DNA]</scope>
</reference>
<dbReference type="Gene3D" id="2.130.10.110">
    <property type="entry name" value="Clathrin heavy-chain terminal domain"/>
    <property type="match status" value="1"/>
</dbReference>
<feature type="repeat" description="CHCR" evidence="7">
    <location>
        <begin position="984"/>
        <end position="1144"/>
    </location>
</feature>
<evidence type="ECO:0000256" key="2">
    <source>
        <dbReference type="ARBA" id="ARBA00022737"/>
    </source>
</evidence>
<dbReference type="Gene3D" id="1.25.40.730">
    <property type="match status" value="1"/>
</dbReference>
<dbReference type="PROSITE" id="PS50236">
    <property type="entry name" value="CHCR"/>
    <property type="match status" value="7"/>
</dbReference>
<feature type="repeat" description="CHCR" evidence="7">
    <location>
        <begin position="831"/>
        <end position="972"/>
    </location>
</feature>
<evidence type="ECO:0000256" key="7">
    <source>
        <dbReference type="PROSITE-ProRule" id="PRU01006"/>
    </source>
</evidence>
<evidence type="ECO:0000313" key="10">
    <source>
        <dbReference type="Proteomes" id="UP001165065"/>
    </source>
</evidence>
<dbReference type="PIRSF" id="PIRSF002290">
    <property type="entry name" value="Clathrin_H_chain"/>
    <property type="match status" value="1"/>
</dbReference>
<dbReference type="InterPro" id="IPR000547">
    <property type="entry name" value="Clathrin_H-chain/VPS_repeat"/>
</dbReference>
<dbReference type="PANTHER" id="PTHR10292">
    <property type="entry name" value="CLATHRIN HEAVY CHAIN RELATED"/>
    <property type="match status" value="1"/>
</dbReference>
<dbReference type="GO" id="GO:0030132">
    <property type="term" value="C:clathrin coat of coated pit"/>
    <property type="evidence" value="ECO:0007669"/>
    <property type="project" value="InterPro"/>
</dbReference>
<dbReference type="Pfam" id="PF09268">
    <property type="entry name" value="Clathrin-link"/>
    <property type="match status" value="1"/>
</dbReference>
<dbReference type="EMBL" id="BRYA01000554">
    <property type="protein sequence ID" value="GMI22825.1"/>
    <property type="molecule type" value="Genomic_DNA"/>
</dbReference>
<comment type="subcellular location">
    <subcellularLocation>
        <location evidence="6">Cytoplasmic vesicle membrane</location>
        <topology evidence="6">Peripheral membrane protein</topology>
        <orientation evidence="6">Cytoplasmic side</orientation>
    </subcellularLocation>
    <subcellularLocation>
        <location evidence="6">Membrane</location>
        <location evidence="6">Coated pit</location>
        <topology evidence="6">Peripheral membrane protein</topology>
        <orientation evidence="6">Cytoplasmic side</orientation>
    </subcellularLocation>
</comment>
<comment type="caution">
    <text evidence="9">The sequence shown here is derived from an EMBL/GenBank/DDBJ whole genome shotgun (WGS) entry which is preliminary data.</text>
</comment>
<evidence type="ECO:0000313" key="9">
    <source>
        <dbReference type="EMBL" id="GMI22825.1"/>
    </source>
</evidence>
<evidence type="ECO:0000256" key="6">
    <source>
        <dbReference type="PIRNR" id="PIRNR002290"/>
    </source>
</evidence>
<dbReference type="FunFam" id="1.25.40.10:FF:000001">
    <property type="entry name" value="Clathrin heavy chain"/>
    <property type="match status" value="1"/>
</dbReference>
<name>A0A9W7L2N2_9STRA</name>
<keyword evidence="2" id="KW-0677">Repeat</keyword>
<feature type="repeat" description="CHCR" evidence="7">
    <location>
        <begin position="1442"/>
        <end position="1587"/>
    </location>
</feature>
<dbReference type="SUPFAM" id="SSF48371">
    <property type="entry name" value="ARM repeat"/>
    <property type="match status" value="6"/>
</dbReference>
<comment type="similarity">
    <text evidence="1 6">Belongs to the clathrin heavy chain family.</text>
</comment>
<dbReference type="FunFam" id="1.25.40.10:FF:000002">
    <property type="entry name" value="Clathrin heavy chain"/>
    <property type="match status" value="1"/>
</dbReference>
<keyword evidence="5 6" id="KW-0968">Cytoplasmic vesicle</keyword>
<feature type="repeat" description="CHCR" evidence="7">
    <location>
        <begin position="1294"/>
        <end position="1439"/>
    </location>
</feature>
<feature type="domain" description="Clathrin heavy chain linker core motif" evidence="8">
    <location>
        <begin position="330"/>
        <end position="352"/>
    </location>
</feature>
<dbReference type="InterPro" id="IPR015348">
    <property type="entry name" value="Clathrin_H-chain_linker_core"/>
</dbReference>
<evidence type="ECO:0000256" key="5">
    <source>
        <dbReference type="ARBA" id="ARBA00023329"/>
    </source>
</evidence>
<dbReference type="InterPro" id="IPR016341">
    <property type="entry name" value="Clathrin_heavy_chain"/>
</dbReference>
<dbReference type="InterPro" id="IPR016025">
    <property type="entry name" value="Clathrin_H-chain_N"/>
</dbReference>
<keyword evidence="10" id="KW-1185">Reference proteome</keyword>
<dbReference type="Pfam" id="PF13838">
    <property type="entry name" value="Clathrin_H_link"/>
    <property type="match status" value="1"/>
</dbReference>
<protein>
    <recommendedName>
        <fullName evidence="6">Clathrin heavy chain</fullName>
    </recommendedName>
</protein>
<keyword evidence="3 6" id="KW-0472">Membrane</keyword>
<dbReference type="SUPFAM" id="SSF50989">
    <property type="entry name" value="Clathrin heavy-chain terminal domain"/>
    <property type="match status" value="1"/>
</dbReference>
<evidence type="ECO:0000256" key="3">
    <source>
        <dbReference type="ARBA" id="ARBA00023136"/>
    </source>
</evidence>
<keyword evidence="4 6" id="KW-0168">Coated pit</keyword>
<proteinExistence type="inferred from homology"/>